<dbReference type="EMBL" id="CZPZ01000013">
    <property type="protein sequence ID" value="CUS36094.1"/>
    <property type="molecule type" value="Genomic_DNA"/>
</dbReference>
<dbReference type="InterPro" id="IPR013216">
    <property type="entry name" value="Methyltransf_11"/>
</dbReference>
<evidence type="ECO:0000313" key="3">
    <source>
        <dbReference type="Proteomes" id="UP000198736"/>
    </source>
</evidence>
<dbReference type="RefSeq" id="WP_175304532.1">
    <property type="nucleotide sequence ID" value="NZ_CZPZ01000013.1"/>
</dbReference>
<keyword evidence="3" id="KW-1185">Reference proteome</keyword>
<dbReference type="SUPFAM" id="SSF53335">
    <property type="entry name" value="S-adenosyl-L-methionine-dependent methyltransferases"/>
    <property type="match status" value="1"/>
</dbReference>
<evidence type="ECO:0000259" key="1">
    <source>
        <dbReference type="Pfam" id="PF08241"/>
    </source>
</evidence>
<dbReference type="AlphaFoldDB" id="A0A0S4LGR4"/>
<name>A0A0S4LGR4_9BACT</name>
<evidence type="ECO:0000313" key="2">
    <source>
        <dbReference type="EMBL" id="CUS36094.1"/>
    </source>
</evidence>
<protein>
    <recommendedName>
        <fullName evidence="1">Methyltransferase type 11 domain-containing protein</fullName>
    </recommendedName>
</protein>
<reference evidence="3" key="1">
    <citation type="submission" date="2015-10" db="EMBL/GenBank/DDBJ databases">
        <authorList>
            <person name="Luecker S."/>
            <person name="Luecker S."/>
        </authorList>
    </citation>
    <scope>NUCLEOTIDE SEQUENCE [LARGE SCALE GENOMIC DNA]</scope>
</reference>
<dbReference type="InterPro" id="IPR029063">
    <property type="entry name" value="SAM-dependent_MTases_sf"/>
</dbReference>
<organism evidence="2 3">
    <name type="scientific">Candidatus Nitrospira nitrificans</name>
    <dbReference type="NCBI Taxonomy" id="1742973"/>
    <lineage>
        <taxon>Bacteria</taxon>
        <taxon>Pseudomonadati</taxon>
        <taxon>Nitrospirota</taxon>
        <taxon>Nitrospiria</taxon>
        <taxon>Nitrospirales</taxon>
        <taxon>Nitrospiraceae</taxon>
        <taxon>Nitrospira</taxon>
    </lineage>
</organism>
<gene>
    <name evidence="2" type="ORF">COMA2_200058</name>
</gene>
<dbReference type="GO" id="GO:0008757">
    <property type="term" value="F:S-adenosylmethionine-dependent methyltransferase activity"/>
    <property type="evidence" value="ECO:0007669"/>
    <property type="project" value="InterPro"/>
</dbReference>
<sequence>MATPVWRLILRGAKSMFVPPPVGTGGTISAQYCYSVYLRHLVIAAQHGLATDPRTLVELGPGDSIGIGLMALLTGAEQYYALDAVRHASTEANLSVFDELVQLLRGQAPIPSADEFTEILPALSDYRFPREILSAARLAQALEPERLKRLRNALSGDLAACPIYYLAPMGRMNEIPSNSIDLIISQAVMEHVDPLKEIYAECFRILNPDGFMSHQIDLRCHDTASEWNGHWKYSELTWRLMRGGRPWFINRQPCSVHLDLVKQVGFSLCAEIKQLSSSGISNRQLASRFRSLSESDLKTSGVFVLANKSADNIHD</sequence>
<dbReference type="STRING" id="1742973.COMA2_200058"/>
<dbReference type="Gene3D" id="3.40.50.150">
    <property type="entry name" value="Vaccinia Virus protein VP39"/>
    <property type="match status" value="1"/>
</dbReference>
<dbReference type="Proteomes" id="UP000198736">
    <property type="component" value="Unassembled WGS sequence"/>
</dbReference>
<feature type="domain" description="Methyltransferase type 11" evidence="1">
    <location>
        <begin position="144"/>
        <end position="212"/>
    </location>
</feature>
<proteinExistence type="predicted"/>
<dbReference type="Pfam" id="PF08241">
    <property type="entry name" value="Methyltransf_11"/>
    <property type="match status" value="1"/>
</dbReference>
<accession>A0A0S4LGR4</accession>